<evidence type="ECO:0000313" key="2">
    <source>
        <dbReference type="EMBL" id="ABI81992.1"/>
    </source>
</evidence>
<dbReference type="RefSeq" id="WP_011342423.1">
    <property type="nucleotide sequence ID" value="NC_007498.2"/>
</dbReference>
<reference evidence="2 3" key="2">
    <citation type="journal article" date="2012" name="BMC Genomics">
        <title>The genome of Pelobacter carbinolicus reveals surprising metabolic capabilities and physiological features.</title>
        <authorList>
            <person name="Aklujkar M."/>
            <person name="Haveman S.A."/>
            <person name="Didonato R.Jr."/>
            <person name="Chertkov O."/>
            <person name="Han C.S."/>
            <person name="Land M.L."/>
            <person name="Brown P."/>
            <person name="Lovley D.R."/>
        </authorList>
    </citation>
    <scope>NUCLEOTIDE SEQUENCE [LARGE SCALE GENOMIC DNA]</scope>
    <source>
        <strain evidence="3">DSM 2380 / NBRC 103641 / GraBd1</strain>
    </source>
</reference>
<name>Q0C6E6_SYNC1</name>
<reference evidence="3" key="1">
    <citation type="submission" date="2005-10" db="EMBL/GenBank/DDBJ databases">
        <title>Complete sequence of Pelobacter carbinolicus DSM 2380.</title>
        <authorList>
            <person name="Copeland A."/>
            <person name="Lucas S."/>
            <person name="Lapidus A."/>
            <person name="Barry K."/>
            <person name="Detter J.C."/>
            <person name="Glavina T."/>
            <person name="Hammon N."/>
            <person name="Israni S."/>
            <person name="Pitluck S."/>
            <person name="Chertkov O."/>
            <person name="Schmutz J."/>
            <person name="Larimer F."/>
            <person name="Land M."/>
            <person name="Kyrpides N."/>
            <person name="Ivanova N."/>
            <person name="Richardson P."/>
        </authorList>
    </citation>
    <scope>NUCLEOTIDE SEQUENCE [LARGE SCALE GENOMIC DNA]</scope>
    <source>
        <strain evidence="3">DSM 2380 / NBRC 103641 / GraBd1</strain>
    </source>
</reference>
<feature type="chain" id="PRO_5004169827" evidence="1">
    <location>
        <begin position="20"/>
        <end position="165"/>
    </location>
</feature>
<dbReference type="HOGENOM" id="CLU_1609260_0_0_7"/>
<feature type="signal peptide" evidence="1">
    <location>
        <begin position="1"/>
        <end position="19"/>
    </location>
</feature>
<keyword evidence="3" id="KW-1185">Reference proteome</keyword>
<evidence type="ECO:0000313" key="3">
    <source>
        <dbReference type="Proteomes" id="UP000002534"/>
    </source>
</evidence>
<organism evidence="2 3">
    <name type="scientific">Syntrophotalea carbinolica (strain DSM 2380 / NBRC 103641 / GraBd1)</name>
    <name type="common">Pelobacter carbinolicus</name>
    <dbReference type="NCBI Taxonomy" id="338963"/>
    <lineage>
        <taxon>Bacteria</taxon>
        <taxon>Pseudomonadati</taxon>
        <taxon>Thermodesulfobacteriota</taxon>
        <taxon>Desulfuromonadia</taxon>
        <taxon>Desulfuromonadales</taxon>
        <taxon>Syntrophotaleaceae</taxon>
        <taxon>Syntrophotalea</taxon>
    </lineage>
</organism>
<dbReference type="KEGG" id="pca:Pcar_3377"/>
<dbReference type="AlphaFoldDB" id="Q0C6E6"/>
<sequence length="165" mass="18378">MKRILLLALLIMLPPTAFSSISEEGGGIFYGRDHAFSFQAPPGWVLDNESGVGQGLHAVFYKAGHAWRDATAIAYARAATKDEVIQDIPSLVQFNVDRFHENGSPNYKARFIKEIQTSDGKRTAHIFFFHGDSWGNYEAAGYVKETKTINFIILSSRTEAAFEES</sequence>
<proteinExistence type="predicted"/>
<dbReference type="Proteomes" id="UP000002534">
    <property type="component" value="Chromosome"/>
</dbReference>
<dbReference type="EMBL" id="CP000142">
    <property type="protein sequence ID" value="ABI81992.1"/>
    <property type="molecule type" value="Genomic_DNA"/>
</dbReference>
<dbReference type="eggNOG" id="ENOG5033F7N">
    <property type="taxonomic scope" value="Bacteria"/>
</dbReference>
<gene>
    <name evidence="2" type="ordered locus">Pcar_3377</name>
</gene>
<evidence type="ECO:0000256" key="1">
    <source>
        <dbReference type="SAM" id="SignalP"/>
    </source>
</evidence>
<dbReference type="STRING" id="338963.Pcar_3377"/>
<dbReference type="OrthoDB" id="189075at2"/>
<protein>
    <submittedName>
        <fullName evidence="2">Uncharacterized protein</fullName>
    </submittedName>
</protein>
<accession>Q0C6E6</accession>
<keyword evidence="1" id="KW-0732">Signal</keyword>